<dbReference type="RefSeq" id="WP_097799201.1">
    <property type="nucleotide sequence ID" value="NZ_CP025570.1"/>
</dbReference>
<protein>
    <submittedName>
        <fullName evidence="1">Uncharacterized protein</fullName>
    </submittedName>
</protein>
<gene>
    <name evidence="1" type="ORF">C0Z10_09420</name>
</gene>
<dbReference type="EMBL" id="CP025570">
    <property type="protein sequence ID" value="AZZ39934.1"/>
    <property type="molecule type" value="Genomic_DNA"/>
</dbReference>
<dbReference type="KEGG" id="aji:C0Z10_09420"/>
<dbReference type="AlphaFoldDB" id="A0A3Q9UK05"/>
<name>A0A3Q9UK05_9ACTN</name>
<reference evidence="2" key="1">
    <citation type="submission" date="2017-12" db="EMBL/GenBank/DDBJ databases">
        <title>Whole genome sequencing of Acidipropionibacterium jensenii strains JS279 and JS280.</title>
        <authorList>
            <person name="Deptula P."/>
            <person name="Laine P."/>
            <person name="Smolander O.-P."/>
            <person name="Paulin L."/>
            <person name="Auvinen P."/>
            <person name="Varmanen P."/>
        </authorList>
    </citation>
    <scope>NUCLEOTIDE SEQUENCE [LARGE SCALE GENOMIC DNA]</scope>
    <source>
        <strain evidence="2">JS280</strain>
    </source>
</reference>
<accession>A0A3Q9UK05</accession>
<sequence>MRSPLAVGPDLGRSVREALQAVPDGWAKDTAITVADRLTHSEEETPAGVAQLTRRLEELMDRLVAVAPPVRHTGNMPAMLARQMDEWDWLDDLNWALCAVPDHGPSERLERRRGLDWDADGRRCWPADGHVPAWMNPPVPSPSRAKAAAAMAARGFGPLPADWTP</sequence>
<proteinExistence type="predicted"/>
<dbReference type="Proteomes" id="UP000285875">
    <property type="component" value="Chromosome"/>
</dbReference>
<organism evidence="1 2">
    <name type="scientific">Acidipropionibacterium jensenii</name>
    <dbReference type="NCBI Taxonomy" id="1749"/>
    <lineage>
        <taxon>Bacteria</taxon>
        <taxon>Bacillati</taxon>
        <taxon>Actinomycetota</taxon>
        <taxon>Actinomycetes</taxon>
        <taxon>Propionibacteriales</taxon>
        <taxon>Propionibacteriaceae</taxon>
        <taxon>Acidipropionibacterium</taxon>
    </lineage>
</organism>
<evidence type="ECO:0000313" key="1">
    <source>
        <dbReference type="EMBL" id="AZZ39934.1"/>
    </source>
</evidence>
<evidence type="ECO:0000313" key="2">
    <source>
        <dbReference type="Proteomes" id="UP000285875"/>
    </source>
</evidence>